<feature type="binding site" evidence="7 8">
    <location>
        <position position="40"/>
    </location>
    <ligand>
        <name>S-adenosyl-L-methionine</name>
        <dbReference type="ChEBI" id="CHEBI:59789"/>
    </ligand>
</feature>
<evidence type="ECO:0000256" key="5">
    <source>
        <dbReference type="ARBA" id="ARBA00022691"/>
    </source>
</evidence>
<feature type="domain" description="Ribosomal RNA adenine methylase transferase N-terminal" evidence="9">
    <location>
        <begin position="20"/>
        <end position="190"/>
    </location>
</feature>
<dbReference type="InterPro" id="IPR023165">
    <property type="entry name" value="rRNA_Ade_diMease-like_C"/>
</dbReference>
<dbReference type="GO" id="GO:0005829">
    <property type="term" value="C:cytosol"/>
    <property type="evidence" value="ECO:0007669"/>
    <property type="project" value="TreeGrafter"/>
</dbReference>
<comment type="catalytic activity">
    <reaction evidence="7">
        <text>adenosine(1518)/adenosine(1519) in 16S rRNA + 4 S-adenosyl-L-methionine = N(6)-dimethyladenosine(1518)/N(6)-dimethyladenosine(1519) in 16S rRNA + 4 S-adenosyl-L-homocysteine + 4 H(+)</text>
        <dbReference type="Rhea" id="RHEA:19609"/>
        <dbReference type="Rhea" id="RHEA-COMP:10232"/>
        <dbReference type="Rhea" id="RHEA-COMP:10233"/>
        <dbReference type="ChEBI" id="CHEBI:15378"/>
        <dbReference type="ChEBI" id="CHEBI:57856"/>
        <dbReference type="ChEBI" id="CHEBI:59789"/>
        <dbReference type="ChEBI" id="CHEBI:74411"/>
        <dbReference type="ChEBI" id="CHEBI:74493"/>
        <dbReference type="EC" id="2.1.1.182"/>
    </reaction>
</comment>
<keyword evidence="4 7" id="KW-0808">Transferase</keyword>
<evidence type="ECO:0000256" key="3">
    <source>
        <dbReference type="ARBA" id="ARBA00022603"/>
    </source>
</evidence>
<evidence type="ECO:0000256" key="1">
    <source>
        <dbReference type="ARBA" id="ARBA00022490"/>
    </source>
</evidence>
<keyword evidence="5 7" id="KW-0949">S-adenosyl-L-methionine</keyword>
<gene>
    <name evidence="7" type="primary">rsmA</name>
    <name evidence="7" type="synonym">ksgA</name>
    <name evidence="10" type="ORF">A3B81_06925</name>
</gene>
<dbReference type="GO" id="GO:0052908">
    <property type="term" value="F:16S rRNA (adenine(1518)-N(6)/adenine(1519)-N(6))-dimethyltransferase activity"/>
    <property type="evidence" value="ECO:0007669"/>
    <property type="project" value="UniProtKB-EC"/>
</dbReference>
<dbReference type="SUPFAM" id="SSF53335">
    <property type="entry name" value="S-adenosyl-L-methionine-dependent methyltransferases"/>
    <property type="match status" value="1"/>
</dbReference>
<keyword evidence="1 7" id="KW-0963">Cytoplasm</keyword>
<feature type="binding site" evidence="7 8">
    <location>
        <position position="15"/>
    </location>
    <ligand>
        <name>S-adenosyl-L-methionine</name>
        <dbReference type="ChEBI" id="CHEBI:59789"/>
    </ligand>
</feature>
<sequence>MSSHRPRKRFGQHFLRDHRVVERILQAFQPRAGDSVVEIGPGEGVLTHELAGKAAKLDVVEIDRDLAARLRESLPQMVTIHNADALGFDFCALAPARGRLRLIGNLPYNISTPLLFHLLDQAHCIHDMLFMLQKEVVDRMAAAPGGKDYGRLSVMMQWGAKVEKLFDVAPGAFYPPPKVDSSVVRLTPHAVPPVEVHDPRRFAEIVKAAFAQRRKVLRNTLKGLVAPETMERLGIDPGRRAETLSLQEFAALSNC</sequence>
<feature type="binding site" evidence="7 8">
    <location>
        <position position="61"/>
    </location>
    <ligand>
        <name>S-adenosyl-L-methionine</name>
        <dbReference type="ChEBI" id="CHEBI:59789"/>
    </ligand>
</feature>
<dbReference type="HAMAP" id="MF_00607">
    <property type="entry name" value="16SrRNA_methyltr_A"/>
    <property type="match status" value="1"/>
</dbReference>
<feature type="binding site" evidence="7 8">
    <location>
        <position position="13"/>
    </location>
    <ligand>
        <name>S-adenosyl-L-methionine</name>
        <dbReference type="ChEBI" id="CHEBI:59789"/>
    </ligand>
</feature>
<comment type="similarity">
    <text evidence="7">Belongs to the class I-like SAM-binding methyltransferase superfamily. rRNA adenine N(6)-methyltransferase family. RsmA subfamily.</text>
</comment>
<name>A0A1F6TVQ0_9PROT</name>
<comment type="function">
    <text evidence="7">Specifically dimethylates two adjacent adenosines (A1518 and A1519) in the loop of a conserved hairpin near the 3'-end of 16S rRNA in the 30S particle. May play a critical role in biogenesis of 30S subunits.</text>
</comment>
<dbReference type="GO" id="GO:0003723">
    <property type="term" value="F:RNA binding"/>
    <property type="evidence" value="ECO:0007669"/>
    <property type="project" value="UniProtKB-UniRule"/>
</dbReference>
<evidence type="ECO:0000313" key="11">
    <source>
        <dbReference type="Proteomes" id="UP000179362"/>
    </source>
</evidence>
<evidence type="ECO:0000256" key="4">
    <source>
        <dbReference type="ARBA" id="ARBA00022679"/>
    </source>
</evidence>
<dbReference type="InterPro" id="IPR011530">
    <property type="entry name" value="rRNA_adenine_dimethylase"/>
</dbReference>
<dbReference type="Proteomes" id="UP000179362">
    <property type="component" value="Unassembled WGS sequence"/>
</dbReference>
<dbReference type="FunFam" id="1.10.8.100:FF:000001">
    <property type="entry name" value="Ribosomal RNA small subunit methyltransferase A"/>
    <property type="match status" value="1"/>
</dbReference>
<feature type="binding site" evidence="7 8">
    <location>
        <position position="105"/>
    </location>
    <ligand>
        <name>S-adenosyl-L-methionine</name>
        <dbReference type="ChEBI" id="CHEBI:59789"/>
    </ligand>
</feature>
<evidence type="ECO:0000256" key="8">
    <source>
        <dbReference type="PROSITE-ProRule" id="PRU01026"/>
    </source>
</evidence>
<dbReference type="PROSITE" id="PS51689">
    <property type="entry name" value="SAM_RNA_A_N6_MT"/>
    <property type="match status" value="1"/>
</dbReference>
<evidence type="ECO:0000313" key="10">
    <source>
        <dbReference type="EMBL" id="OGI49175.1"/>
    </source>
</evidence>
<dbReference type="EC" id="2.1.1.182" evidence="7"/>
<accession>A0A1F6TVQ0</accession>
<proteinExistence type="inferred from homology"/>
<dbReference type="InterPro" id="IPR001737">
    <property type="entry name" value="KsgA/Erm"/>
</dbReference>
<evidence type="ECO:0000256" key="7">
    <source>
        <dbReference type="HAMAP-Rule" id="MF_00607"/>
    </source>
</evidence>
<dbReference type="AlphaFoldDB" id="A0A1F6TVQ0"/>
<evidence type="ECO:0000256" key="6">
    <source>
        <dbReference type="ARBA" id="ARBA00022884"/>
    </source>
</evidence>
<evidence type="ECO:0000256" key="2">
    <source>
        <dbReference type="ARBA" id="ARBA00022552"/>
    </source>
</evidence>
<evidence type="ECO:0000259" key="9">
    <source>
        <dbReference type="SMART" id="SM00650"/>
    </source>
</evidence>
<dbReference type="PANTHER" id="PTHR11727">
    <property type="entry name" value="DIMETHYLADENOSINE TRANSFERASE"/>
    <property type="match status" value="1"/>
</dbReference>
<dbReference type="PROSITE" id="PS01131">
    <property type="entry name" value="RRNA_A_DIMETH"/>
    <property type="match status" value="1"/>
</dbReference>
<comment type="caution">
    <text evidence="10">The sequence shown here is derived from an EMBL/GenBank/DDBJ whole genome shotgun (WGS) entry which is preliminary data.</text>
</comment>
<organism evidence="10 11">
    <name type="scientific">Candidatus Muproteobacteria bacterium RIFCSPHIGHO2_02_FULL_65_16</name>
    <dbReference type="NCBI Taxonomy" id="1817766"/>
    <lineage>
        <taxon>Bacteria</taxon>
        <taxon>Pseudomonadati</taxon>
        <taxon>Pseudomonadota</taxon>
        <taxon>Candidatus Muproteobacteria</taxon>
    </lineage>
</organism>
<dbReference type="Gene3D" id="1.10.8.100">
    <property type="entry name" value="Ribosomal RNA adenine dimethylase-like, domain 2"/>
    <property type="match status" value="1"/>
</dbReference>
<feature type="binding site" evidence="7 8">
    <location>
        <position position="84"/>
    </location>
    <ligand>
        <name>S-adenosyl-L-methionine</name>
        <dbReference type="ChEBI" id="CHEBI:59789"/>
    </ligand>
</feature>
<keyword evidence="3 7" id="KW-0489">Methyltransferase</keyword>
<comment type="subcellular location">
    <subcellularLocation>
        <location evidence="7">Cytoplasm</location>
    </subcellularLocation>
</comment>
<protein>
    <recommendedName>
        <fullName evidence="7">Ribosomal RNA small subunit methyltransferase A</fullName>
        <ecNumber evidence="7">2.1.1.182</ecNumber>
    </recommendedName>
    <alternativeName>
        <fullName evidence="7">16S rRNA (adenine(1518)-N(6)/adenine(1519)-N(6))-dimethyltransferase</fullName>
    </alternativeName>
    <alternativeName>
        <fullName evidence="7">16S rRNA dimethyladenosine transferase</fullName>
    </alternativeName>
    <alternativeName>
        <fullName evidence="7">16S rRNA dimethylase</fullName>
    </alternativeName>
    <alternativeName>
        <fullName evidence="7">S-adenosylmethionine-6-N', N'-adenosyl(rRNA) dimethyltransferase</fullName>
    </alternativeName>
</protein>
<keyword evidence="6 7" id="KW-0694">RNA-binding</keyword>
<dbReference type="PANTHER" id="PTHR11727:SF7">
    <property type="entry name" value="DIMETHYLADENOSINE TRANSFERASE-RELATED"/>
    <property type="match status" value="1"/>
</dbReference>
<keyword evidence="2 7" id="KW-0698">rRNA processing</keyword>
<dbReference type="InterPro" id="IPR020596">
    <property type="entry name" value="rRNA_Ade_Mease_Trfase_CS"/>
</dbReference>
<dbReference type="EMBL" id="MFTA01000124">
    <property type="protein sequence ID" value="OGI49175.1"/>
    <property type="molecule type" value="Genomic_DNA"/>
</dbReference>
<dbReference type="SMART" id="SM00650">
    <property type="entry name" value="rADc"/>
    <property type="match status" value="1"/>
</dbReference>
<dbReference type="InterPro" id="IPR029063">
    <property type="entry name" value="SAM-dependent_MTases_sf"/>
</dbReference>
<dbReference type="InterPro" id="IPR020598">
    <property type="entry name" value="rRNA_Ade_methylase_Trfase_N"/>
</dbReference>
<reference evidence="10 11" key="1">
    <citation type="journal article" date="2016" name="Nat. Commun.">
        <title>Thousands of microbial genomes shed light on interconnected biogeochemical processes in an aquifer system.</title>
        <authorList>
            <person name="Anantharaman K."/>
            <person name="Brown C.T."/>
            <person name="Hug L.A."/>
            <person name="Sharon I."/>
            <person name="Castelle C.J."/>
            <person name="Probst A.J."/>
            <person name="Thomas B.C."/>
            <person name="Singh A."/>
            <person name="Wilkins M.J."/>
            <person name="Karaoz U."/>
            <person name="Brodie E.L."/>
            <person name="Williams K.H."/>
            <person name="Hubbard S.S."/>
            <person name="Banfield J.F."/>
        </authorList>
    </citation>
    <scope>NUCLEOTIDE SEQUENCE [LARGE SCALE GENOMIC DNA]</scope>
</reference>
<dbReference type="Pfam" id="PF00398">
    <property type="entry name" value="RrnaAD"/>
    <property type="match status" value="1"/>
</dbReference>
<dbReference type="NCBIfam" id="TIGR00755">
    <property type="entry name" value="ksgA"/>
    <property type="match status" value="1"/>
</dbReference>
<dbReference type="Gene3D" id="3.40.50.150">
    <property type="entry name" value="Vaccinia Virus protein VP39"/>
    <property type="match status" value="1"/>
</dbReference>